<name>A0ABP8GZK6_9BACT</name>
<dbReference type="Pfam" id="PF03561">
    <property type="entry name" value="Allantoicase"/>
    <property type="match status" value="2"/>
</dbReference>
<keyword evidence="5" id="KW-1185">Reference proteome</keyword>
<evidence type="ECO:0000259" key="3">
    <source>
        <dbReference type="Pfam" id="PF03561"/>
    </source>
</evidence>
<protein>
    <recommendedName>
        <fullName evidence="2">Probable allantoicase</fullName>
        <ecNumber evidence="2">3.5.3.4</ecNumber>
    </recommendedName>
    <alternativeName>
        <fullName evidence="2">Allantoate amidinohydrolase</fullName>
    </alternativeName>
</protein>
<comment type="catalytic activity">
    <reaction evidence="2">
        <text>allantoate + H2O = (S)-ureidoglycolate + urea</text>
        <dbReference type="Rhea" id="RHEA:11016"/>
        <dbReference type="ChEBI" id="CHEBI:15377"/>
        <dbReference type="ChEBI" id="CHEBI:16199"/>
        <dbReference type="ChEBI" id="CHEBI:17536"/>
        <dbReference type="ChEBI" id="CHEBI:57296"/>
        <dbReference type="EC" id="3.5.3.4"/>
    </reaction>
</comment>
<keyword evidence="2" id="KW-0378">Hydrolase</keyword>
<dbReference type="InterPro" id="IPR008979">
    <property type="entry name" value="Galactose-bd-like_sf"/>
</dbReference>
<dbReference type="Proteomes" id="UP001501725">
    <property type="component" value="Unassembled WGS sequence"/>
</dbReference>
<dbReference type="InterPro" id="IPR015908">
    <property type="entry name" value="Allantoicase_dom"/>
</dbReference>
<dbReference type="HAMAP" id="MF_00813">
    <property type="entry name" value="Allantoicase"/>
    <property type="match status" value="1"/>
</dbReference>
<feature type="domain" description="Allantoicase" evidence="3">
    <location>
        <begin position="198"/>
        <end position="339"/>
    </location>
</feature>
<evidence type="ECO:0000313" key="4">
    <source>
        <dbReference type="EMBL" id="GAA4332055.1"/>
    </source>
</evidence>
<accession>A0ABP8GZK6</accession>
<sequence>MAFQKVSEIIKEAPAFAQLTDLAAARLGGKVLYATDDFFAEKENLIQPGRGIFITDKYTDRGKWMDGWESRRKRTPGHDWCVVQLATTGTIAGFDIDTNFFLGNHPPHASIEAALIEDASGITDWESVPWEELLPQSPLDPGSQNFYECASEKAWSHLRLHIYPDGGVARLKVYGTVVKDWSRVAPDEEVDLAAAINGGQAIGCNDMFFSSMSNLIMPGRGVNMGDGWETKRNRTPGNRDWVILRLAHPGSIRRAVVDTAHFKGNYPDRCSLEACHAPTDEDALENHADWYPLLPEQKLEADSIHEFTKELTSDAVFTHVRLTIYPDGGVSRLRLFGTPTR</sequence>
<evidence type="ECO:0000313" key="5">
    <source>
        <dbReference type="Proteomes" id="UP001501725"/>
    </source>
</evidence>
<keyword evidence="2" id="KW-0659">Purine metabolism</keyword>
<dbReference type="EMBL" id="BAABGY010000007">
    <property type="protein sequence ID" value="GAA4332055.1"/>
    <property type="molecule type" value="Genomic_DNA"/>
</dbReference>
<dbReference type="EC" id="3.5.3.4" evidence="2"/>
<evidence type="ECO:0000256" key="2">
    <source>
        <dbReference type="HAMAP-Rule" id="MF_00813"/>
    </source>
</evidence>
<dbReference type="PANTHER" id="PTHR12045:SF3">
    <property type="entry name" value="INACTIVE ALLANTOICASE-RELATED"/>
    <property type="match status" value="1"/>
</dbReference>
<comment type="similarity">
    <text evidence="1 2">Belongs to the allantoicase family.</text>
</comment>
<proteinExistence type="inferred from homology"/>
<dbReference type="NCBIfam" id="TIGR02961">
    <property type="entry name" value="allantoicase"/>
    <property type="match status" value="1"/>
</dbReference>
<feature type="domain" description="Allantoicase" evidence="3">
    <location>
        <begin position="28"/>
        <end position="177"/>
    </location>
</feature>
<comment type="caution">
    <text evidence="4">The sequence shown here is derived from an EMBL/GenBank/DDBJ whole genome shotgun (WGS) entry which is preliminary data.</text>
</comment>
<dbReference type="PANTHER" id="PTHR12045">
    <property type="entry name" value="ALLANTOICASE"/>
    <property type="match status" value="1"/>
</dbReference>
<dbReference type="RefSeq" id="WP_345256004.1">
    <property type="nucleotide sequence ID" value="NZ_BAABGY010000007.1"/>
</dbReference>
<dbReference type="PIRSF" id="PIRSF016516">
    <property type="entry name" value="Allantoicase"/>
    <property type="match status" value="1"/>
</dbReference>
<dbReference type="InterPro" id="IPR005164">
    <property type="entry name" value="Allantoicase"/>
</dbReference>
<organism evidence="4 5">
    <name type="scientific">Flaviaesturariibacter amylovorans</name>
    <dbReference type="NCBI Taxonomy" id="1084520"/>
    <lineage>
        <taxon>Bacteria</taxon>
        <taxon>Pseudomonadati</taxon>
        <taxon>Bacteroidota</taxon>
        <taxon>Chitinophagia</taxon>
        <taxon>Chitinophagales</taxon>
        <taxon>Chitinophagaceae</taxon>
        <taxon>Flaviaestuariibacter</taxon>
    </lineage>
</organism>
<dbReference type="SUPFAM" id="SSF49785">
    <property type="entry name" value="Galactose-binding domain-like"/>
    <property type="match status" value="2"/>
</dbReference>
<evidence type="ECO:0000256" key="1">
    <source>
        <dbReference type="ARBA" id="ARBA00009242"/>
    </source>
</evidence>
<dbReference type="Gene3D" id="2.60.120.260">
    <property type="entry name" value="Galactose-binding domain-like"/>
    <property type="match status" value="2"/>
</dbReference>
<gene>
    <name evidence="2 4" type="primary">alc</name>
    <name evidence="4" type="ORF">GCM10023184_24330</name>
</gene>
<reference evidence="5" key="1">
    <citation type="journal article" date="2019" name="Int. J. Syst. Evol. Microbiol.">
        <title>The Global Catalogue of Microorganisms (GCM) 10K type strain sequencing project: providing services to taxonomists for standard genome sequencing and annotation.</title>
        <authorList>
            <consortium name="The Broad Institute Genomics Platform"/>
            <consortium name="The Broad Institute Genome Sequencing Center for Infectious Disease"/>
            <person name="Wu L."/>
            <person name="Ma J."/>
        </authorList>
    </citation>
    <scope>NUCLEOTIDE SEQUENCE [LARGE SCALE GENOMIC DNA]</scope>
    <source>
        <strain evidence="5">JCM 17919</strain>
    </source>
</reference>
<comment type="pathway">
    <text evidence="2">Nitrogen metabolism; (S)-allantoin degradation; (S)-ureidoglycolate from allantoate (aminidohydrolase route): step 1/1.</text>
</comment>